<accession>A0A238IX91</accession>
<dbReference type="Proteomes" id="UP000201838">
    <property type="component" value="Unassembled WGS sequence"/>
</dbReference>
<reference evidence="1 2" key="1">
    <citation type="submission" date="2017-05" db="EMBL/GenBank/DDBJ databases">
        <authorList>
            <person name="Song R."/>
            <person name="Chenine A.L."/>
            <person name="Ruprecht R.M."/>
        </authorList>
    </citation>
    <scope>NUCLEOTIDE SEQUENCE [LARGE SCALE GENOMIC DNA]</scope>
    <source>
        <strain evidence="1 2">CECT 8489</strain>
    </source>
</reference>
<proteinExistence type="predicted"/>
<dbReference type="AlphaFoldDB" id="A0A238IX91"/>
<keyword evidence="2" id="KW-1185">Reference proteome</keyword>
<evidence type="ECO:0000313" key="2">
    <source>
        <dbReference type="Proteomes" id="UP000201838"/>
    </source>
</evidence>
<organism evidence="1 2">
    <name type="scientific">Boseongicola aestuarii</name>
    <dbReference type="NCBI Taxonomy" id="1470561"/>
    <lineage>
        <taxon>Bacteria</taxon>
        <taxon>Pseudomonadati</taxon>
        <taxon>Pseudomonadota</taxon>
        <taxon>Alphaproteobacteria</taxon>
        <taxon>Rhodobacterales</taxon>
        <taxon>Paracoccaceae</taxon>
        <taxon>Boseongicola</taxon>
    </lineage>
</organism>
<sequence length="125" mass="14433">MPPFLSEYQPANMMKKNVAEAIQQFKKTVNKVESVLIRPQQHDDVYKALMRVFKKGTPYSLDRDHTEKIKLRSLARKRFSLGYRPTLTPCTPQSMLPSQPVIAERNILWPPSPSLQEHPTRGMLS</sequence>
<evidence type="ECO:0000313" key="1">
    <source>
        <dbReference type="EMBL" id="SMX22661.1"/>
    </source>
</evidence>
<protein>
    <submittedName>
        <fullName evidence="1">Uncharacterized protein</fullName>
    </submittedName>
</protein>
<gene>
    <name evidence="1" type="ORF">BOA8489_00759</name>
</gene>
<dbReference type="EMBL" id="FXXQ01000002">
    <property type="protein sequence ID" value="SMX22661.1"/>
    <property type="molecule type" value="Genomic_DNA"/>
</dbReference>
<name>A0A238IX91_9RHOB</name>